<name>A0A815XAK1_9BILA</name>
<keyword evidence="4" id="KW-0472">Membrane</keyword>
<dbReference type="AlphaFoldDB" id="A0A815XAK1"/>
<dbReference type="EMBL" id="CAJNOH010014414">
    <property type="protein sequence ID" value="CAF1555116.1"/>
    <property type="molecule type" value="Genomic_DNA"/>
</dbReference>
<proteinExistence type="predicted"/>
<dbReference type="PANTHER" id="PTHR13800:SF1">
    <property type="entry name" value="TRANSIENT RECEPTOR POTENTIAL CATION CHANNEL TRPM"/>
    <property type="match status" value="1"/>
</dbReference>
<dbReference type="PANTHER" id="PTHR13800">
    <property type="entry name" value="TRANSIENT RECEPTOR POTENTIAL CATION CHANNEL, SUBFAMILY M, MEMBER 6"/>
    <property type="match status" value="1"/>
</dbReference>
<evidence type="ECO:0000313" key="9">
    <source>
        <dbReference type="Proteomes" id="UP000663870"/>
    </source>
</evidence>
<evidence type="ECO:0000256" key="2">
    <source>
        <dbReference type="ARBA" id="ARBA00022692"/>
    </source>
</evidence>
<dbReference type="GO" id="GO:0030001">
    <property type="term" value="P:metal ion transport"/>
    <property type="evidence" value="ECO:0007669"/>
    <property type="project" value="TreeGrafter"/>
</dbReference>
<accession>A0A815XAK1</accession>
<dbReference type="Pfam" id="PF25508">
    <property type="entry name" value="TRPM2"/>
    <property type="match status" value="1"/>
</dbReference>
<dbReference type="GO" id="GO:0005261">
    <property type="term" value="F:monoatomic cation channel activity"/>
    <property type="evidence" value="ECO:0007669"/>
    <property type="project" value="TreeGrafter"/>
</dbReference>
<evidence type="ECO:0000313" key="8">
    <source>
        <dbReference type="Proteomes" id="UP000663854"/>
    </source>
</evidence>
<evidence type="ECO:0000313" key="6">
    <source>
        <dbReference type="EMBL" id="CAF1555116.1"/>
    </source>
</evidence>
<organism evidence="6 8">
    <name type="scientific">Rotaria sordida</name>
    <dbReference type="NCBI Taxonomy" id="392033"/>
    <lineage>
        <taxon>Eukaryota</taxon>
        <taxon>Metazoa</taxon>
        <taxon>Spiralia</taxon>
        <taxon>Gnathifera</taxon>
        <taxon>Rotifera</taxon>
        <taxon>Eurotatoria</taxon>
        <taxon>Bdelloidea</taxon>
        <taxon>Philodinida</taxon>
        <taxon>Philodinidae</taxon>
        <taxon>Rotaria</taxon>
    </lineage>
</organism>
<evidence type="ECO:0000256" key="3">
    <source>
        <dbReference type="ARBA" id="ARBA00022989"/>
    </source>
</evidence>
<keyword evidence="9" id="KW-1185">Reference proteome</keyword>
<comment type="subcellular location">
    <subcellularLocation>
        <location evidence="1">Membrane</location>
        <topology evidence="1">Multi-pass membrane protein</topology>
    </subcellularLocation>
</comment>
<feature type="domain" description="TRPM-like" evidence="5">
    <location>
        <begin position="71"/>
        <end position="183"/>
    </location>
</feature>
<keyword evidence="3" id="KW-1133">Transmembrane helix</keyword>
<keyword evidence="2" id="KW-0812">Transmembrane</keyword>
<comment type="caution">
    <text evidence="6">The sequence shown here is derived from an EMBL/GenBank/DDBJ whole genome shotgun (WGS) entry which is preliminary data.</text>
</comment>
<protein>
    <recommendedName>
        <fullName evidence="5">TRPM-like domain-containing protein</fullName>
    </recommendedName>
</protein>
<dbReference type="EMBL" id="CAJNOL010016317">
    <property type="protein sequence ID" value="CAF1674854.1"/>
    <property type="molecule type" value="Genomic_DNA"/>
</dbReference>
<dbReference type="Proteomes" id="UP000663854">
    <property type="component" value="Unassembled WGS sequence"/>
</dbReference>
<evidence type="ECO:0000256" key="4">
    <source>
        <dbReference type="ARBA" id="ARBA00023136"/>
    </source>
</evidence>
<dbReference type="InterPro" id="IPR050927">
    <property type="entry name" value="TRPM"/>
</dbReference>
<evidence type="ECO:0000256" key="1">
    <source>
        <dbReference type="ARBA" id="ARBA00004141"/>
    </source>
</evidence>
<dbReference type="Proteomes" id="UP000663870">
    <property type="component" value="Unassembled WGS sequence"/>
</dbReference>
<reference evidence="6" key="1">
    <citation type="submission" date="2021-02" db="EMBL/GenBank/DDBJ databases">
        <authorList>
            <person name="Nowell W R."/>
        </authorList>
    </citation>
    <scope>NUCLEOTIDE SEQUENCE</scope>
</reference>
<evidence type="ECO:0000313" key="7">
    <source>
        <dbReference type="EMBL" id="CAF1674854.1"/>
    </source>
</evidence>
<evidence type="ECO:0000259" key="5">
    <source>
        <dbReference type="Pfam" id="PF25508"/>
    </source>
</evidence>
<gene>
    <name evidence="7" type="ORF">JXQ802_LOCUS58200</name>
    <name evidence="6" type="ORF">PYM288_LOCUS41581</name>
</gene>
<sequence length="216" mass="24660">MYNSTVYVEQGQYLAIGFDKNSRSPSYLNAQSSCYTLDIDAVNRVYMTNASIEFQQSPGRVAISFQIILTSEFIRDIYLWSIFAGNFNLSICLCSHSPNPIVAALLASKIHNKAAELVDDRELQRKHLEKKEEFDIHAVQIIDKCFSQDENFALQLLTTQSDLYFGYSSLKLAEETNNRSFLATRCVQAHANRLWYGHIDQSVNRRTIIDILVSDI</sequence>
<dbReference type="InterPro" id="IPR057366">
    <property type="entry name" value="TRPM-like"/>
</dbReference>
<dbReference type="GO" id="GO:0005886">
    <property type="term" value="C:plasma membrane"/>
    <property type="evidence" value="ECO:0007669"/>
    <property type="project" value="TreeGrafter"/>
</dbReference>